<dbReference type="AlphaFoldDB" id="A0A0G4B388"/>
<gene>
    <name evidence="2" type="ORF">UT28_C0001G0499</name>
</gene>
<proteinExistence type="predicted"/>
<organism evidence="2 3">
    <name type="scientific">Berkelbacteria bacterium GW2011_GWE1_39_12</name>
    <dbReference type="NCBI Taxonomy" id="1618337"/>
    <lineage>
        <taxon>Bacteria</taxon>
        <taxon>Candidatus Berkelbacteria</taxon>
    </lineage>
</organism>
<feature type="transmembrane region" description="Helical" evidence="1">
    <location>
        <begin position="33"/>
        <end position="52"/>
    </location>
</feature>
<dbReference type="Proteomes" id="UP000035648">
    <property type="component" value="Chromosome"/>
</dbReference>
<feature type="transmembrane region" description="Helical" evidence="1">
    <location>
        <begin position="58"/>
        <end position="80"/>
    </location>
</feature>
<dbReference type="KEGG" id="bbgw:UT28_C0001G0499"/>
<keyword evidence="1" id="KW-0472">Membrane</keyword>
<protein>
    <submittedName>
        <fullName evidence="2">Uncharacterized protein</fullName>
    </submittedName>
</protein>
<name>A0A0G4B388_9BACT</name>
<keyword evidence="1" id="KW-1133">Transmembrane helix</keyword>
<reference evidence="2 3" key="1">
    <citation type="journal article" date="2015" name="Nature">
        <title>rRNA introns, odd ribosomes, and small enigmatic genomes across a large radiation of phyla.</title>
        <authorList>
            <person name="Brown C.T."/>
            <person name="Hug L.A."/>
            <person name="Thomas B.C."/>
            <person name="Sharon I."/>
            <person name="Castelle C.J."/>
            <person name="Singh A."/>
            <person name="Wilkins M.J."/>
            <person name="Williams K.H."/>
            <person name="Banfield J.F."/>
        </authorList>
    </citation>
    <scope>NUCLEOTIDE SEQUENCE [LARGE SCALE GENOMIC DNA]</scope>
</reference>
<evidence type="ECO:0000313" key="2">
    <source>
        <dbReference type="EMBL" id="AKM82304.1"/>
    </source>
</evidence>
<sequence length="142" mass="15907">MKVNQEALLKDIKTISPDAEKVYRKHQQTVSSLFPNITVGTLMVSLVVAQSLTIAHLVSAAVAFTIVGTGGILSIFSIFWTSKLERRIINDYFLMRKQISPDEKEAVIAYLESKFFNSDCPPEQMEYDPSVRLLVSLVRVLG</sequence>
<dbReference type="EMBL" id="CP011213">
    <property type="protein sequence ID" value="AKM82304.1"/>
    <property type="molecule type" value="Genomic_DNA"/>
</dbReference>
<evidence type="ECO:0000313" key="3">
    <source>
        <dbReference type="Proteomes" id="UP000035648"/>
    </source>
</evidence>
<evidence type="ECO:0000256" key="1">
    <source>
        <dbReference type="SAM" id="Phobius"/>
    </source>
</evidence>
<keyword evidence="1" id="KW-0812">Transmembrane</keyword>
<accession>A0A0G4B388</accession>